<dbReference type="AlphaFoldDB" id="H1Q4M6"/>
<dbReference type="SMART" id="SM00710">
    <property type="entry name" value="PbH1"/>
    <property type="match status" value="6"/>
</dbReference>
<reference evidence="1 2" key="1">
    <citation type="submission" date="2011-12" db="EMBL/GenBank/DDBJ databases">
        <title>The Genome Sequence of Prevotella micans F0438.</title>
        <authorList>
            <consortium name="The Broad Institute Genome Sequencing Platform"/>
            <person name="Earl A."/>
            <person name="Ward D."/>
            <person name="Feldgarden M."/>
            <person name="Gevers D."/>
            <person name="Izard J."/>
            <person name="Baranova O.V."/>
            <person name="Blanton J.M."/>
            <person name="Wade W.G."/>
            <person name="Dewhirst F.E."/>
            <person name="Young S.K."/>
            <person name="Zeng Q."/>
            <person name="Gargeya S."/>
            <person name="Fitzgerald M."/>
            <person name="Haas B."/>
            <person name="Abouelleil A."/>
            <person name="Alvarado L."/>
            <person name="Arachchi H.M."/>
            <person name="Berlin A."/>
            <person name="Chapman S.B."/>
            <person name="Gearin G."/>
            <person name="Goldberg J."/>
            <person name="Griggs A."/>
            <person name="Gujja S."/>
            <person name="Hansen M."/>
            <person name="Heiman D."/>
            <person name="Howarth C."/>
            <person name="Larimer J."/>
            <person name="Lui A."/>
            <person name="MacDonald P.J.P."/>
            <person name="McCowen C."/>
            <person name="Montmayeur A."/>
            <person name="Murphy C."/>
            <person name="Neiman D."/>
            <person name="Pearson M."/>
            <person name="Priest M."/>
            <person name="Roberts A."/>
            <person name="Saif S."/>
            <person name="Shea T."/>
            <person name="Sisk P."/>
            <person name="Stolte C."/>
            <person name="Sykes S."/>
            <person name="Wortman J."/>
            <person name="Nusbaum C."/>
            <person name="Birren B."/>
        </authorList>
    </citation>
    <scope>NUCLEOTIDE SEQUENCE [LARGE SCALE GENOMIC DNA]</scope>
    <source>
        <strain evidence="1 2">F0438</strain>
    </source>
</reference>
<sequence>MLAAIAATSASAQYVSPGTGKMFTFADLASIGNSGVTFSDGAYVVEQNFTISNKDTLRLQSNDVIKLGDKVEVIVEGVADFAPVDTATVTRVLDSSNPKGFRLRGDGRLQHVTFEYVGVTLSGSNDGYTIENCTFKLYNGKLSTGSALTFSAPGGSNVIRNCYFVDNIVSAISSGANMPVGVIIDKCHFLRNTTGKSNRPQINLTCGGDYDVIISNNTVIGIGEPTLAGGIGVSNMLNMAFSGKVVLKNNRIENNRYGIAMIGAMNLYIEDNYLLNNKFESNPQNGGSGISLYNSAGGGKVFIKGNHIENSFWGITIIGKPEVNAGKNEDRQAADYNPGENVFVNNGNNDHLYDLYNNGPNIVYAQGNKWNVTVQDSASIEEVVTHKVDNNVLGEVIFMPAWQSTGINTADVPIAQVVGTRYFNLLGFEAKEPFKGINIVVTRYSDGTIRTHKVLK</sequence>
<dbReference type="InterPro" id="IPR011050">
    <property type="entry name" value="Pectin_lyase_fold/virulence"/>
</dbReference>
<protein>
    <recommendedName>
        <fullName evidence="3">Right handed beta helix domain-containing protein</fullName>
    </recommendedName>
</protein>
<gene>
    <name evidence="1" type="ORF">HMPREF9140_01864</name>
</gene>
<dbReference type="SUPFAM" id="SSF51126">
    <property type="entry name" value="Pectin lyase-like"/>
    <property type="match status" value="1"/>
</dbReference>
<dbReference type="eggNOG" id="ENOG502Z92Z">
    <property type="taxonomic scope" value="Bacteria"/>
</dbReference>
<comment type="caution">
    <text evidence="1">The sequence shown here is derived from an EMBL/GenBank/DDBJ whole genome shotgun (WGS) entry which is preliminary data.</text>
</comment>
<accession>H1Q4M6</accession>
<name>H1Q4M6_9BACT</name>
<evidence type="ECO:0000313" key="1">
    <source>
        <dbReference type="EMBL" id="EHO66919.1"/>
    </source>
</evidence>
<dbReference type="InterPro" id="IPR006626">
    <property type="entry name" value="PbH1"/>
</dbReference>
<organism evidence="1 2">
    <name type="scientific">Prevotella micans F0438</name>
    <dbReference type="NCBI Taxonomy" id="883158"/>
    <lineage>
        <taxon>Bacteria</taxon>
        <taxon>Pseudomonadati</taxon>
        <taxon>Bacteroidota</taxon>
        <taxon>Bacteroidia</taxon>
        <taxon>Bacteroidales</taxon>
        <taxon>Prevotellaceae</taxon>
        <taxon>Prevotella</taxon>
    </lineage>
</organism>
<keyword evidence="2" id="KW-1185">Reference proteome</keyword>
<dbReference type="STRING" id="883158.HMPREF9140_01864"/>
<dbReference type="EMBL" id="AGWK01000052">
    <property type="protein sequence ID" value="EHO66919.1"/>
    <property type="molecule type" value="Genomic_DNA"/>
</dbReference>
<dbReference type="Proteomes" id="UP000016023">
    <property type="component" value="Unassembled WGS sequence"/>
</dbReference>
<dbReference type="PATRIC" id="fig|883158.3.peg.1867"/>
<dbReference type="Gene3D" id="2.160.20.10">
    <property type="entry name" value="Single-stranded right-handed beta-helix, Pectin lyase-like"/>
    <property type="match status" value="1"/>
</dbReference>
<evidence type="ECO:0000313" key="2">
    <source>
        <dbReference type="Proteomes" id="UP000016023"/>
    </source>
</evidence>
<dbReference type="InterPro" id="IPR012334">
    <property type="entry name" value="Pectin_lyas_fold"/>
</dbReference>
<dbReference type="HOGENOM" id="CLU_553160_0_0_10"/>
<proteinExistence type="predicted"/>
<evidence type="ECO:0008006" key="3">
    <source>
        <dbReference type="Google" id="ProtNLM"/>
    </source>
</evidence>